<evidence type="ECO:0000259" key="2">
    <source>
        <dbReference type="Pfam" id="PF00892"/>
    </source>
</evidence>
<feature type="transmembrane region" description="Helical" evidence="1">
    <location>
        <begin position="268"/>
        <end position="286"/>
    </location>
</feature>
<dbReference type="Pfam" id="PF00892">
    <property type="entry name" value="EamA"/>
    <property type="match status" value="2"/>
</dbReference>
<evidence type="ECO:0000256" key="1">
    <source>
        <dbReference type="SAM" id="Phobius"/>
    </source>
</evidence>
<dbReference type="PANTHER" id="PTHR22911">
    <property type="entry name" value="ACYL-MALONYL CONDENSING ENZYME-RELATED"/>
    <property type="match status" value="1"/>
</dbReference>
<keyword evidence="1" id="KW-0812">Transmembrane</keyword>
<protein>
    <submittedName>
        <fullName evidence="3">DMT family transporter</fullName>
    </submittedName>
</protein>
<keyword evidence="1" id="KW-0472">Membrane</keyword>
<dbReference type="PANTHER" id="PTHR22911:SF103">
    <property type="entry name" value="BLR2811 PROTEIN"/>
    <property type="match status" value="1"/>
</dbReference>
<dbReference type="EMBL" id="JAMFMB010000007">
    <property type="protein sequence ID" value="MCL6283419.1"/>
    <property type="molecule type" value="Genomic_DNA"/>
</dbReference>
<comment type="caution">
    <text evidence="3">The sequence shown here is derived from an EMBL/GenBank/DDBJ whole genome shotgun (WGS) entry which is preliminary data.</text>
</comment>
<reference evidence="3" key="1">
    <citation type="submission" date="2022-05" db="EMBL/GenBank/DDBJ databases">
        <authorList>
            <person name="Park J.-S."/>
        </authorList>
    </citation>
    <scope>NUCLEOTIDE SEQUENCE</scope>
    <source>
        <strain evidence="3">2012CJ41-6</strain>
    </source>
</reference>
<dbReference type="InterPro" id="IPR037185">
    <property type="entry name" value="EmrE-like"/>
</dbReference>
<feature type="transmembrane region" description="Helical" evidence="1">
    <location>
        <begin position="79"/>
        <end position="99"/>
    </location>
</feature>
<dbReference type="SUPFAM" id="SSF103481">
    <property type="entry name" value="Multidrug resistance efflux transporter EmrE"/>
    <property type="match status" value="2"/>
</dbReference>
<keyword evidence="4" id="KW-1185">Reference proteome</keyword>
<feature type="transmembrane region" description="Helical" evidence="1">
    <location>
        <begin position="212"/>
        <end position="231"/>
    </location>
</feature>
<dbReference type="RefSeq" id="WP_249708411.1">
    <property type="nucleotide sequence ID" value="NZ_JAMFMB010000007.1"/>
</dbReference>
<gene>
    <name evidence="3" type="ORF">M3P21_07715</name>
</gene>
<feature type="transmembrane region" description="Helical" evidence="1">
    <location>
        <begin position="130"/>
        <end position="149"/>
    </location>
</feature>
<evidence type="ECO:0000313" key="3">
    <source>
        <dbReference type="EMBL" id="MCL6283419.1"/>
    </source>
</evidence>
<feature type="domain" description="EamA" evidence="2">
    <location>
        <begin position="156"/>
        <end position="285"/>
    </location>
</feature>
<feature type="transmembrane region" description="Helical" evidence="1">
    <location>
        <begin position="105"/>
        <end position="123"/>
    </location>
</feature>
<keyword evidence="1" id="KW-1133">Transmembrane helix</keyword>
<dbReference type="InterPro" id="IPR000620">
    <property type="entry name" value="EamA_dom"/>
</dbReference>
<feature type="transmembrane region" description="Helical" evidence="1">
    <location>
        <begin position="50"/>
        <end position="67"/>
    </location>
</feature>
<feature type="transmembrane region" description="Helical" evidence="1">
    <location>
        <begin position="186"/>
        <end position="206"/>
    </location>
</feature>
<accession>A0ABT0Q0L3</accession>
<dbReference type="Proteomes" id="UP001203880">
    <property type="component" value="Unassembled WGS sequence"/>
</dbReference>
<evidence type="ECO:0000313" key="4">
    <source>
        <dbReference type="Proteomes" id="UP001203880"/>
    </source>
</evidence>
<name>A0ABT0Q0L3_9RHOB</name>
<proteinExistence type="predicted"/>
<feature type="transmembrane region" description="Helical" evidence="1">
    <location>
        <begin position="155"/>
        <end position="174"/>
    </location>
</feature>
<feature type="transmembrane region" description="Helical" evidence="1">
    <location>
        <begin position="243"/>
        <end position="262"/>
    </location>
</feature>
<sequence>MIHVPRQNPALAALLIVAASVFLAGTTLLAKALGTDALGPALHPMQVSHGRFLFAFLLVASVVLTTRPRLSRVHWRLHLGRTSCGWVGITLIFAAVAYIPVTDATAISFLNPVFGMLLAIPLLGERVGPVRWLAACIALVGALVLLRPAPSSFQPAALLALAAAVVIGLELIFIKALSGRERPIQVLLVNNCIGLTIASVAVLPVWESPNSAQWAALASLGGLMACAQFCFVNGMARADASFVAPFSYATLVFVALIDFAVFGVIPDAVSLTGAAIIVAGALLLALREARLARA</sequence>
<organism evidence="3 4">
    <name type="scientific">Ruegeria spongiae</name>
    <dbReference type="NCBI Taxonomy" id="2942209"/>
    <lineage>
        <taxon>Bacteria</taxon>
        <taxon>Pseudomonadati</taxon>
        <taxon>Pseudomonadota</taxon>
        <taxon>Alphaproteobacteria</taxon>
        <taxon>Rhodobacterales</taxon>
        <taxon>Roseobacteraceae</taxon>
        <taxon>Ruegeria</taxon>
    </lineage>
</organism>
<feature type="domain" description="EamA" evidence="2">
    <location>
        <begin position="12"/>
        <end position="146"/>
    </location>
</feature>